<evidence type="ECO:0000313" key="3">
    <source>
        <dbReference type="Proteomes" id="UP001549920"/>
    </source>
</evidence>
<reference evidence="2 3" key="1">
    <citation type="submission" date="2024-06" db="EMBL/GenBank/DDBJ databases">
        <title>A chromosome-level genome assembly of beet webworm, Loxostege sticticalis.</title>
        <authorList>
            <person name="Zhang Y."/>
        </authorList>
    </citation>
    <scope>NUCLEOTIDE SEQUENCE [LARGE SCALE GENOMIC DNA]</scope>
    <source>
        <strain evidence="2">AQ026</strain>
        <tissue evidence="2">Whole body</tissue>
    </source>
</reference>
<proteinExistence type="predicted"/>
<feature type="transmembrane region" description="Helical" evidence="1">
    <location>
        <begin position="103"/>
        <end position="128"/>
    </location>
</feature>
<organism evidence="2 3">
    <name type="scientific">Loxostege sticticalis</name>
    <name type="common">Beet webworm moth</name>
    <dbReference type="NCBI Taxonomy" id="481309"/>
    <lineage>
        <taxon>Eukaryota</taxon>
        <taxon>Metazoa</taxon>
        <taxon>Ecdysozoa</taxon>
        <taxon>Arthropoda</taxon>
        <taxon>Hexapoda</taxon>
        <taxon>Insecta</taxon>
        <taxon>Pterygota</taxon>
        <taxon>Neoptera</taxon>
        <taxon>Endopterygota</taxon>
        <taxon>Lepidoptera</taxon>
        <taxon>Glossata</taxon>
        <taxon>Ditrysia</taxon>
        <taxon>Pyraloidea</taxon>
        <taxon>Crambidae</taxon>
        <taxon>Pyraustinae</taxon>
        <taxon>Loxostege</taxon>
    </lineage>
</organism>
<evidence type="ECO:0000313" key="2">
    <source>
        <dbReference type="EMBL" id="KAL0895988.1"/>
    </source>
</evidence>
<evidence type="ECO:0000256" key="1">
    <source>
        <dbReference type="SAM" id="Phobius"/>
    </source>
</evidence>
<evidence type="ECO:0008006" key="4">
    <source>
        <dbReference type="Google" id="ProtNLM"/>
    </source>
</evidence>
<keyword evidence="1" id="KW-0812">Transmembrane</keyword>
<keyword evidence="1" id="KW-0472">Membrane</keyword>
<name>A0ABR3IIC3_LOXSC</name>
<dbReference type="EMBL" id="JBEUOH010000003">
    <property type="protein sequence ID" value="KAL0895988.1"/>
    <property type="molecule type" value="Genomic_DNA"/>
</dbReference>
<keyword evidence="3" id="KW-1185">Reference proteome</keyword>
<feature type="transmembrane region" description="Helical" evidence="1">
    <location>
        <begin position="63"/>
        <end position="83"/>
    </location>
</feature>
<gene>
    <name evidence="2" type="ORF">ABMA27_011979</name>
</gene>
<dbReference type="Proteomes" id="UP001549920">
    <property type="component" value="Unassembled WGS sequence"/>
</dbReference>
<accession>A0ABR3IIC3</accession>
<keyword evidence="1" id="KW-1133">Transmembrane helix</keyword>
<sequence>MNCLRLLRSLSRPNYLKISSLDYATRHPSKFTEVQDRWREKDDVSKRYQLIYKAPMDKAMNYLSTYLTYSTAVIAGSGLYFGIFDFDKEAMNNPVVFGEDVVIANSGTECLVYIGAFVGFHIAVKILLSKYVLRLYQDGDNYLAVFQGHTFNSTVKHEFRLMDFKKLNPTLVVSWGDARFSLGKKQAIILENYFKTPEYFNYLLNKKSATSPSDEE</sequence>
<protein>
    <recommendedName>
        <fullName evidence="4">Transmembrane protein 186</fullName>
    </recommendedName>
</protein>
<comment type="caution">
    <text evidence="2">The sequence shown here is derived from an EMBL/GenBank/DDBJ whole genome shotgun (WGS) entry which is preliminary data.</text>
</comment>